<keyword evidence="6 9" id="KW-0472">Membrane</keyword>
<keyword evidence="7" id="KW-0407">Ion channel</keyword>
<dbReference type="InterPro" id="IPR018490">
    <property type="entry name" value="cNMP-bd_dom_sf"/>
</dbReference>
<dbReference type="InParanoid" id="Q23YG4"/>
<keyword evidence="4 9" id="KW-1133">Transmembrane helix</keyword>
<dbReference type="Gene3D" id="2.60.120.10">
    <property type="entry name" value="Jelly Rolls"/>
    <property type="match status" value="1"/>
</dbReference>
<dbReference type="Gene3D" id="1.10.287.630">
    <property type="entry name" value="Helix hairpin bin"/>
    <property type="match status" value="1"/>
</dbReference>
<dbReference type="GO" id="GO:0098855">
    <property type="term" value="C:HCN channel complex"/>
    <property type="evidence" value="ECO:0007669"/>
    <property type="project" value="TreeGrafter"/>
</dbReference>
<evidence type="ECO:0000313" key="12">
    <source>
        <dbReference type="Proteomes" id="UP000009168"/>
    </source>
</evidence>
<dbReference type="Proteomes" id="UP000009168">
    <property type="component" value="Unassembled WGS sequence"/>
</dbReference>
<accession>Q23YG4</accession>
<gene>
    <name evidence="11" type="ORF">TTHERM_01250090</name>
</gene>
<protein>
    <submittedName>
        <fullName evidence="11">Cation channel family protein</fullName>
    </submittedName>
</protein>
<dbReference type="PRINTS" id="PR01463">
    <property type="entry name" value="EAGCHANLFMLY"/>
</dbReference>
<name>Q23YG4_TETTS</name>
<dbReference type="AlphaFoldDB" id="Q23YG4"/>
<dbReference type="SMART" id="SM00100">
    <property type="entry name" value="cNMP"/>
    <property type="match status" value="1"/>
</dbReference>
<dbReference type="Gene3D" id="1.10.287.70">
    <property type="match status" value="1"/>
</dbReference>
<dbReference type="Pfam" id="PF00520">
    <property type="entry name" value="Ion_trans"/>
    <property type="match status" value="1"/>
</dbReference>
<feature type="domain" description="Cyclic nucleotide-binding" evidence="10">
    <location>
        <begin position="496"/>
        <end position="594"/>
    </location>
</feature>
<feature type="region of interest" description="Disordered" evidence="8">
    <location>
        <begin position="1"/>
        <end position="25"/>
    </location>
</feature>
<dbReference type="GO" id="GO:0005249">
    <property type="term" value="F:voltage-gated potassium channel activity"/>
    <property type="evidence" value="ECO:0007669"/>
    <property type="project" value="InterPro"/>
</dbReference>
<evidence type="ECO:0000256" key="2">
    <source>
        <dbReference type="ARBA" id="ARBA00022448"/>
    </source>
</evidence>
<keyword evidence="5" id="KW-0406">Ion transport</keyword>
<dbReference type="SUPFAM" id="SSF51206">
    <property type="entry name" value="cAMP-binding domain-like"/>
    <property type="match status" value="1"/>
</dbReference>
<evidence type="ECO:0000256" key="4">
    <source>
        <dbReference type="ARBA" id="ARBA00022989"/>
    </source>
</evidence>
<dbReference type="InterPro" id="IPR014710">
    <property type="entry name" value="RmlC-like_jellyroll"/>
</dbReference>
<feature type="transmembrane region" description="Helical" evidence="9">
    <location>
        <begin position="390"/>
        <end position="410"/>
    </location>
</feature>
<sequence>MIRAKSRVQIAPSDQTDLKEDSRQVKMVERDENQQKLMLSDFSNQKGSDYEFQQLNAPKESKNQCLQDNTIKMSFYNNMIFSRRFFYIKRFIKIIKSHSTYYRFTQTRKRFLQIIDDYAFDYDVYFYKRIFQNEQPTRLQFIMKKMENWFVKRIHPLDQKSGAIILPSSYVNRIWNIIQFVSLLIYIIYLPVRLAFDSLYQNQDCFTAFEVLPNVIQIINMVLEFNIGFYKHGQIILDRWEICKNYLSKKFIFNLVLNTFWLISLHSGVSIWLKCFGLVHIFSLIQLTKELEQANSLRETYGNVFELLKLSGFIFLCAHLACCCWYALAVYEQGIGIANSWLTKDIQTYETDLDINEKLQGYIAGIYYCILTMTTIGYGDITPYTFRERIFALVFCVLSCFLFAFTMGSIGEILKQFSLKGEEFKQKMEMLNHYMKKRNLSTDLQVRVRKFYENQNVEQSENNEHGSKLIDNLTPELREDVQKDIYQHLFKNISFFQKNFSERLIQNIYRIVEEKQFQSDEKIFEEGQKSNKLYVIIKGQVQIVLQGRHTLKTLREGEVLGLSEFFSQQPYPFSAKASRNTQFAIIKYDDFIKLAAEHKQDQEIYCKIKDLILLNNSLNQIEGIACESCGQTDHIFQNCQMISLNQNYKKNAVEQNKRKQITRQEWVRRTQSYQALINKQLIEIRAFELTVEIDQEQKRKSILPNQAFAGKEISSKNSLGFELNDKKSFDQIEEDSNNLFDDLGVESSFENESEEENVIESLNNIQKEYSLENTINQQKNQNTLNVPSIVLNQYTKYSNKNEEVNKENISSNQKLNPQNLRKKQASLTFKQNKQQFISSPKGDSKHRQTILDNLKRQVNDELQQKYNIIVQKTVISAENDYKIKNEKEEIENYNFEMQFDQMSLFKFYLVHNNYDIVLNQFNQIVNKNQLYQQLIIKSQRKKYIKDQTLKRQKQRELAYKKVPTSQKYYLMKQRNSRFIKDQIQFFQKIEENFQQPIKE</sequence>
<dbReference type="PANTHER" id="PTHR45689:SF5">
    <property type="entry name" value="I[[H]] CHANNEL, ISOFORM E"/>
    <property type="match status" value="1"/>
</dbReference>
<dbReference type="CDD" id="cd00038">
    <property type="entry name" value="CAP_ED"/>
    <property type="match status" value="1"/>
</dbReference>
<dbReference type="RefSeq" id="XP_001021814.2">
    <property type="nucleotide sequence ID" value="XM_001021814.3"/>
</dbReference>
<dbReference type="OrthoDB" id="292300at2759"/>
<feature type="transmembrane region" description="Helical" evidence="9">
    <location>
        <begin position="260"/>
        <end position="287"/>
    </location>
</feature>
<evidence type="ECO:0000313" key="11">
    <source>
        <dbReference type="EMBL" id="EAS01569.2"/>
    </source>
</evidence>
<dbReference type="EMBL" id="GG662600">
    <property type="protein sequence ID" value="EAS01569.2"/>
    <property type="molecule type" value="Genomic_DNA"/>
</dbReference>
<dbReference type="InterPro" id="IPR000595">
    <property type="entry name" value="cNMP-bd_dom"/>
</dbReference>
<dbReference type="PANTHER" id="PTHR45689">
    <property type="entry name" value="I[[H]] CHANNEL, ISOFORM E"/>
    <property type="match status" value="1"/>
</dbReference>
<evidence type="ECO:0000256" key="9">
    <source>
        <dbReference type="SAM" id="Phobius"/>
    </source>
</evidence>
<evidence type="ECO:0000256" key="7">
    <source>
        <dbReference type="ARBA" id="ARBA00023303"/>
    </source>
</evidence>
<dbReference type="InterPro" id="IPR051413">
    <property type="entry name" value="K/Na_HCN_channel"/>
</dbReference>
<keyword evidence="12" id="KW-1185">Reference proteome</keyword>
<evidence type="ECO:0000256" key="5">
    <source>
        <dbReference type="ARBA" id="ARBA00023065"/>
    </source>
</evidence>
<dbReference type="GO" id="GO:0035725">
    <property type="term" value="P:sodium ion transmembrane transport"/>
    <property type="evidence" value="ECO:0007669"/>
    <property type="project" value="TreeGrafter"/>
</dbReference>
<keyword evidence="2" id="KW-0813">Transport</keyword>
<proteinExistence type="predicted"/>
<dbReference type="KEGG" id="tet:TTHERM_01250090"/>
<dbReference type="HOGENOM" id="CLU_301392_0_0_1"/>
<evidence type="ECO:0000256" key="1">
    <source>
        <dbReference type="ARBA" id="ARBA00004141"/>
    </source>
</evidence>
<dbReference type="GO" id="GO:0003254">
    <property type="term" value="P:regulation of membrane depolarization"/>
    <property type="evidence" value="ECO:0007669"/>
    <property type="project" value="TreeGrafter"/>
</dbReference>
<keyword evidence="3 9" id="KW-0812">Transmembrane</keyword>
<evidence type="ECO:0000256" key="8">
    <source>
        <dbReference type="SAM" id="MobiDB-lite"/>
    </source>
</evidence>
<evidence type="ECO:0000259" key="10">
    <source>
        <dbReference type="PROSITE" id="PS50042"/>
    </source>
</evidence>
<dbReference type="GeneID" id="7836374"/>
<dbReference type="InterPro" id="IPR005821">
    <property type="entry name" value="Ion_trans_dom"/>
</dbReference>
<evidence type="ECO:0000256" key="6">
    <source>
        <dbReference type="ARBA" id="ARBA00023136"/>
    </source>
</evidence>
<feature type="transmembrane region" description="Helical" evidence="9">
    <location>
        <begin position="359"/>
        <end position="378"/>
    </location>
</feature>
<dbReference type="Pfam" id="PF00027">
    <property type="entry name" value="cNMP_binding"/>
    <property type="match status" value="1"/>
</dbReference>
<feature type="compositionally biased region" description="Basic and acidic residues" evidence="8">
    <location>
        <begin position="16"/>
        <end position="25"/>
    </location>
</feature>
<evidence type="ECO:0000256" key="3">
    <source>
        <dbReference type="ARBA" id="ARBA00022692"/>
    </source>
</evidence>
<dbReference type="InterPro" id="IPR003938">
    <property type="entry name" value="K_chnl_volt-dep_EAG/ELK/ERG"/>
</dbReference>
<reference evidence="12" key="1">
    <citation type="journal article" date="2006" name="PLoS Biol.">
        <title>Macronuclear genome sequence of the ciliate Tetrahymena thermophila, a model eukaryote.</title>
        <authorList>
            <person name="Eisen J.A."/>
            <person name="Coyne R.S."/>
            <person name="Wu M."/>
            <person name="Wu D."/>
            <person name="Thiagarajan M."/>
            <person name="Wortman J.R."/>
            <person name="Badger J.H."/>
            <person name="Ren Q."/>
            <person name="Amedeo P."/>
            <person name="Jones K.M."/>
            <person name="Tallon L.J."/>
            <person name="Delcher A.L."/>
            <person name="Salzberg S.L."/>
            <person name="Silva J.C."/>
            <person name="Haas B.J."/>
            <person name="Majoros W.H."/>
            <person name="Farzad M."/>
            <person name="Carlton J.M."/>
            <person name="Smith R.K. Jr."/>
            <person name="Garg J."/>
            <person name="Pearlman R.E."/>
            <person name="Karrer K.M."/>
            <person name="Sun L."/>
            <person name="Manning G."/>
            <person name="Elde N.C."/>
            <person name="Turkewitz A.P."/>
            <person name="Asai D.J."/>
            <person name="Wilkes D.E."/>
            <person name="Wang Y."/>
            <person name="Cai H."/>
            <person name="Collins K."/>
            <person name="Stewart B.A."/>
            <person name="Lee S.R."/>
            <person name="Wilamowska K."/>
            <person name="Weinberg Z."/>
            <person name="Ruzzo W.L."/>
            <person name="Wloga D."/>
            <person name="Gaertig J."/>
            <person name="Frankel J."/>
            <person name="Tsao C.-C."/>
            <person name="Gorovsky M.A."/>
            <person name="Keeling P.J."/>
            <person name="Waller R.F."/>
            <person name="Patron N.J."/>
            <person name="Cherry J.M."/>
            <person name="Stover N.A."/>
            <person name="Krieger C.J."/>
            <person name="del Toro C."/>
            <person name="Ryder H.F."/>
            <person name="Williamson S.C."/>
            <person name="Barbeau R.A."/>
            <person name="Hamilton E.P."/>
            <person name="Orias E."/>
        </authorList>
    </citation>
    <scope>NUCLEOTIDE SEQUENCE [LARGE SCALE GENOMIC DNA]</scope>
    <source>
        <strain evidence="12">SB210</strain>
    </source>
</reference>
<comment type="subcellular location">
    <subcellularLocation>
        <location evidence="1">Membrane</location>
        <topology evidence="1">Multi-pass membrane protein</topology>
    </subcellularLocation>
</comment>
<dbReference type="SUPFAM" id="SSF81324">
    <property type="entry name" value="Voltage-gated potassium channels"/>
    <property type="match status" value="1"/>
</dbReference>
<organism evidence="11 12">
    <name type="scientific">Tetrahymena thermophila (strain SB210)</name>
    <dbReference type="NCBI Taxonomy" id="312017"/>
    <lineage>
        <taxon>Eukaryota</taxon>
        <taxon>Sar</taxon>
        <taxon>Alveolata</taxon>
        <taxon>Ciliophora</taxon>
        <taxon>Intramacronucleata</taxon>
        <taxon>Oligohymenophorea</taxon>
        <taxon>Hymenostomatida</taxon>
        <taxon>Tetrahymenina</taxon>
        <taxon>Tetrahymenidae</taxon>
        <taxon>Tetrahymena</taxon>
    </lineage>
</organism>
<dbReference type="PROSITE" id="PS50042">
    <property type="entry name" value="CNMP_BINDING_3"/>
    <property type="match status" value="1"/>
</dbReference>
<feature type="transmembrane region" description="Helical" evidence="9">
    <location>
        <begin position="174"/>
        <end position="192"/>
    </location>
</feature>
<dbReference type="eggNOG" id="KOG0500">
    <property type="taxonomic scope" value="Eukaryota"/>
</dbReference>